<name>A0A084B3G3_STACB</name>
<proteinExistence type="predicted"/>
<feature type="compositionally biased region" description="Low complexity" evidence="1">
    <location>
        <begin position="622"/>
        <end position="638"/>
    </location>
</feature>
<gene>
    <name evidence="2" type="ORF">S7711_00108</name>
</gene>
<dbReference type="HOGENOM" id="CLU_411130_0_0_1"/>
<evidence type="ECO:0000313" key="3">
    <source>
        <dbReference type="Proteomes" id="UP000028045"/>
    </source>
</evidence>
<feature type="compositionally biased region" description="Basic and acidic residues" evidence="1">
    <location>
        <begin position="509"/>
        <end position="521"/>
    </location>
</feature>
<feature type="region of interest" description="Disordered" evidence="1">
    <location>
        <begin position="1"/>
        <end position="21"/>
    </location>
</feature>
<dbReference type="AlphaFoldDB" id="A0A084B3G3"/>
<feature type="compositionally biased region" description="Polar residues" evidence="1">
    <location>
        <begin position="422"/>
        <end position="431"/>
    </location>
</feature>
<dbReference type="EMBL" id="KL648097">
    <property type="protein sequence ID" value="KEY72092.1"/>
    <property type="molecule type" value="Genomic_DNA"/>
</dbReference>
<keyword evidence="3" id="KW-1185">Reference proteome</keyword>
<feature type="region of interest" description="Disordered" evidence="1">
    <location>
        <begin position="143"/>
        <end position="208"/>
    </location>
</feature>
<feature type="compositionally biased region" description="Polar residues" evidence="1">
    <location>
        <begin position="192"/>
        <end position="207"/>
    </location>
</feature>
<dbReference type="Proteomes" id="UP000028045">
    <property type="component" value="Unassembled WGS sequence"/>
</dbReference>
<dbReference type="OrthoDB" id="5426563at2759"/>
<feature type="region of interest" description="Disordered" evidence="1">
    <location>
        <begin position="509"/>
        <end position="598"/>
    </location>
</feature>
<reference evidence="2 3" key="1">
    <citation type="journal article" date="2014" name="BMC Genomics">
        <title>Comparative genome sequencing reveals chemotype-specific gene clusters in the toxigenic black mold Stachybotrys.</title>
        <authorList>
            <person name="Semeiks J."/>
            <person name="Borek D."/>
            <person name="Otwinowski Z."/>
            <person name="Grishin N.V."/>
        </authorList>
    </citation>
    <scope>NUCLEOTIDE SEQUENCE [LARGE SCALE GENOMIC DNA]</scope>
    <source>
        <strain evidence="3">CBS 109288 / IBT 7711</strain>
    </source>
</reference>
<accession>A0A084B3G3</accession>
<protein>
    <submittedName>
        <fullName evidence="2">Uncharacterized protein</fullName>
    </submittedName>
</protein>
<feature type="region of interest" description="Disordered" evidence="1">
    <location>
        <begin position="622"/>
        <end position="670"/>
    </location>
</feature>
<evidence type="ECO:0000256" key="1">
    <source>
        <dbReference type="SAM" id="MobiDB-lite"/>
    </source>
</evidence>
<feature type="compositionally biased region" description="Basic residues" evidence="1">
    <location>
        <begin position="151"/>
        <end position="175"/>
    </location>
</feature>
<feature type="compositionally biased region" description="Basic and acidic residues" evidence="1">
    <location>
        <begin position="648"/>
        <end position="657"/>
    </location>
</feature>
<feature type="region of interest" description="Disordered" evidence="1">
    <location>
        <begin position="411"/>
        <end position="431"/>
    </location>
</feature>
<organism evidence="2 3">
    <name type="scientific">Stachybotrys chartarum (strain CBS 109288 / IBT 7711)</name>
    <name type="common">Toxic black mold</name>
    <name type="synonym">Stilbospora chartarum</name>
    <dbReference type="NCBI Taxonomy" id="1280523"/>
    <lineage>
        <taxon>Eukaryota</taxon>
        <taxon>Fungi</taxon>
        <taxon>Dikarya</taxon>
        <taxon>Ascomycota</taxon>
        <taxon>Pezizomycotina</taxon>
        <taxon>Sordariomycetes</taxon>
        <taxon>Hypocreomycetidae</taxon>
        <taxon>Hypocreales</taxon>
        <taxon>Stachybotryaceae</taxon>
        <taxon>Stachybotrys</taxon>
    </lineage>
</organism>
<evidence type="ECO:0000313" key="2">
    <source>
        <dbReference type="EMBL" id="KEY72092.1"/>
    </source>
</evidence>
<sequence>MNWTEGALARHSRRRGWDEDAARQKRYFATARARARTPLRHGPQATANRAAAFVPNYIPLHQSSGKHPKSPGCDKPHIPLQLRRQGNNGSPHLPSEGFDMEAKRRRLLEKSDWSGIGLQEPLVVDYADLTWADDRSLRNLPRQCGTETTKKHFRHQSPRHHRIEKQKQKHGSTAHRRGDMRIEVGSQKYRWSEQSNSVRSPFSTQAPSKRILHGDVENRSTRHGNALTDRFVKTCGGRGSPHIEDPKFVISASPTVLHQPQPSRRNMELSFLLKACSPDADEIGSTHVERDASVTCDADAAEEDVEWSRWLNSSSHDPMRADNANYCLQSGHTSLSYHQRLTAERHHDPVASPDRQPTSHLIEHGTEDAILGLTTSHWSADDKTLHSGSVNPFALNSRAFMVNQPVLSHRNSEISTEMPKSAATNGRINQRTPKLTSNDIIITAKPQLPQVPNVQDLIDSLQIKKNNKTVCLDSASSRTESSHQQDIQNEIWKRLILDDDVSEINRQAHEEAREQTKRELLLRSSSPKSYVAGPPSMDRSALLMTPDAPRQHHSDTTPPQPAVSQGSSARGPAPLGKGSCESLIVHEGTPSPKPKQQEFKFHQPRLFVGRLADKAAAAAAVPTSSSSFSFAAKVAPARRSSRGRKARRDTGRPDIRAMPDLFGDPIEETP</sequence>